<dbReference type="KEGG" id="bdw:94334572"/>
<dbReference type="RefSeq" id="XP_067804117.1">
    <property type="nucleotide sequence ID" value="XM_067945326.1"/>
</dbReference>
<dbReference type="GeneID" id="94334572"/>
<feature type="coiled-coil region" evidence="1">
    <location>
        <begin position="477"/>
        <end position="532"/>
    </location>
</feature>
<evidence type="ECO:0000313" key="3">
    <source>
        <dbReference type="Proteomes" id="UP001214638"/>
    </source>
</evidence>
<dbReference type="AlphaFoldDB" id="A0AAD9UPY4"/>
<keyword evidence="3" id="KW-1185">Reference proteome</keyword>
<name>A0AAD9UPY4_9APIC</name>
<evidence type="ECO:0000256" key="1">
    <source>
        <dbReference type="SAM" id="Coils"/>
    </source>
</evidence>
<dbReference type="EMBL" id="JALLKP010000001">
    <property type="protein sequence ID" value="KAK2197275.1"/>
    <property type="molecule type" value="Genomic_DNA"/>
</dbReference>
<organism evidence="2 3">
    <name type="scientific">Babesia duncani</name>
    <dbReference type="NCBI Taxonomy" id="323732"/>
    <lineage>
        <taxon>Eukaryota</taxon>
        <taxon>Sar</taxon>
        <taxon>Alveolata</taxon>
        <taxon>Apicomplexa</taxon>
        <taxon>Aconoidasida</taxon>
        <taxon>Piroplasmida</taxon>
        <taxon>Babesiidae</taxon>
        <taxon>Babesia</taxon>
    </lineage>
</organism>
<reference evidence="2" key="1">
    <citation type="journal article" date="2023" name="Nat. Microbiol.">
        <title>Babesia duncani multi-omics identifies virulence factors and drug targets.</title>
        <authorList>
            <person name="Singh P."/>
            <person name="Lonardi S."/>
            <person name="Liang Q."/>
            <person name="Vydyam P."/>
            <person name="Khabirova E."/>
            <person name="Fang T."/>
            <person name="Gihaz S."/>
            <person name="Thekkiniath J."/>
            <person name="Munshi M."/>
            <person name="Abel S."/>
            <person name="Ciampossin L."/>
            <person name="Batugedara G."/>
            <person name="Gupta M."/>
            <person name="Lu X.M."/>
            <person name="Lenz T."/>
            <person name="Chakravarty S."/>
            <person name="Cornillot E."/>
            <person name="Hu Y."/>
            <person name="Ma W."/>
            <person name="Gonzalez L.M."/>
            <person name="Sanchez S."/>
            <person name="Estrada K."/>
            <person name="Sanchez-Flores A."/>
            <person name="Montero E."/>
            <person name="Harb O.S."/>
            <person name="Le Roch K.G."/>
            <person name="Mamoun C.B."/>
        </authorList>
    </citation>
    <scope>NUCLEOTIDE SEQUENCE</scope>
    <source>
        <strain evidence="2">WA1</strain>
    </source>
</reference>
<keyword evidence="1" id="KW-0175">Coiled coil</keyword>
<accession>A0AAD9UPY4</accession>
<protein>
    <submittedName>
        <fullName evidence="2">Uncharacterized protein</fullName>
    </submittedName>
</protein>
<sequence>MEQINFLKADVESQQQFYSKSLESFESQLEKRLQFDLRRFSDLDKKNSYAQCDYFDWQIALESNENPKSQLFKALINLFQCWKSCMTYIQTPKIITDSTMKLGDSDHDEKMRMHDHPIGPRFIDMGQEINNVLENILDAMNKTKLSENWKLSHSIVSVILMNLRRFVSLQRIYLVVEEYIEPCKVNAVSDNDYYGLSTPVTAQENSKRNCPIIKFVFVASMDIDVYRNALSCLLNNISRSFTRIYCCKCKRRFFGSINDTDEYSHHDITLLIPKVKEVVNDLTLGLGSQQKSFRENINNLHSSINAIVMALNSIKSCLSHRLCYPKIYQDFYFPLTGATSEMVSLVDAMEHLIKLLDNHWLPHLQARCTNIDIFPPTNASSIIMSANSRLQAAEPRQKLSDLKSNLELACRNQTIQKDLKIKFEQMQQQLHIETLKCSQYQLRIDELEKLETSNLCACNDLLESFTDARTKIEFTINSQHQRQVEEYESKIKEFHNRTRSLISKLDQLLDQNSQLEKTVEESKRQIEASKQERDLINYSYDQQSTLMTEHLNELNAILLASEVKVAKLTQTKITCPYCSCIAAIGLFYICHIYSRCNCKFGIPR</sequence>
<comment type="caution">
    <text evidence="2">The sequence shown here is derived from an EMBL/GenBank/DDBJ whole genome shotgun (WGS) entry which is preliminary data.</text>
</comment>
<proteinExistence type="predicted"/>
<evidence type="ECO:0000313" key="2">
    <source>
        <dbReference type="EMBL" id="KAK2197275.1"/>
    </source>
</evidence>
<dbReference type="Proteomes" id="UP001214638">
    <property type="component" value="Unassembled WGS sequence"/>
</dbReference>
<gene>
    <name evidence="2" type="ORF">BdWA1_000274</name>
</gene>